<dbReference type="InterPro" id="IPR000014">
    <property type="entry name" value="PAS"/>
</dbReference>
<dbReference type="InterPro" id="IPR036097">
    <property type="entry name" value="HisK_dim/P_sf"/>
</dbReference>
<evidence type="ECO:0000256" key="4">
    <source>
        <dbReference type="PROSITE-ProRule" id="PRU00169"/>
    </source>
</evidence>
<proteinExistence type="predicted"/>
<dbReference type="AlphaFoldDB" id="A0A933I8E8"/>
<dbReference type="PROSITE" id="PS50109">
    <property type="entry name" value="HIS_KIN"/>
    <property type="match status" value="1"/>
</dbReference>
<dbReference type="SMART" id="SM00091">
    <property type="entry name" value="PAS"/>
    <property type="match status" value="1"/>
</dbReference>
<dbReference type="InterPro" id="IPR003661">
    <property type="entry name" value="HisK_dim/P_dom"/>
</dbReference>
<feature type="domain" description="Histidine kinase" evidence="5">
    <location>
        <begin position="148"/>
        <end position="371"/>
    </location>
</feature>
<dbReference type="Gene3D" id="3.30.565.10">
    <property type="entry name" value="Histidine kinase-like ATPase, C-terminal domain"/>
    <property type="match status" value="1"/>
</dbReference>
<dbReference type="SUPFAM" id="SSF55874">
    <property type="entry name" value="ATPase domain of HSP90 chaperone/DNA topoisomerase II/histidine kinase"/>
    <property type="match status" value="1"/>
</dbReference>
<dbReference type="Gene3D" id="1.10.287.130">
    <property type="match status" value="1"/>
</dbReference>
<comment type="catalytic activity">
    <reaction evidence="1">
        <text>ATP + protein L-histidine = ADP + protein N-phospho-L-histidine.</text>
        <dbReference type="EC" id="2.7.13.3"/>
    </reaction>
</comment>
<organism evidence="9 10">
    <name type="scientific">candidate division TA06 bacterium</name>
    <dbReference type="NCBI Taxonomy" id="2250710"/>
    <lineage>
        <taxon>Bacteria</taxon>
        <taxon>Bacteria division TA06</taxon>
    </lineage>
</organism>
<evidence type="ECO:0000259" key="8">
    <source>
        <dbReference type="PROSITE" id="PS50113"/>
    </source>
</evidence>
<dbReference type="Gene3D" id="3.30.450.20">
    <property type="entry name" value="PAS domain"/>
    <property type="match status" value="1"/>
</dbReference>
<dbReference type="EC" id="2.7.13.3" evidence="2"/>
<evidence type="ECO:0000313" key="9">
    <source>
        <dbReference type="EMBL" id="MBI4726136.1"/>
    </source>
</evidence>
<evidence type="ECO:0000256" key="1">
    <source>
        <dbReference type="ARBA" id="ARBA00000085"/>
    </source>
</evidence>
<dbReference type="EMBL" id="JACQXR010000034">
    <property type="protein sequence ID" value="MBI4726136.1"/>
    <property type="molecule type" value="Genomic_DNA"/>
</dbReference>
<dbReference type="CDD" id="cd00130">
    <property type="entry name" value="PAS"/>
    <property type="match status" value="1"/>
</dbReference>
<dbReference type="SUPFAM" id="SSF52172">
    <property type="entry name" value="CheY-like"/>
    <property type="match status" value="1"/>
</dbReference>
<gene>
    <name evidence="9" type="ORF">HY768_02740</name>
</gene>
<dbReference type="PROSITE" id="PS50112">
    <property type="entry name" value="PAS"/>
    <property type="match status" value="1"/>
</dbReference>
<evidence type="ECO:0000256" key="3">
    <source>
        <dbReference type="ARBA" id="ARBA00022553"/>
    </source>
</evidence>
<dbReference type="Pfam" id="PF08447">
    <property type="entry name" value="PAS_3"/>
    <property type="match status" value="1"/>
</dbReference>
<evidence type="ECO:0000256" key="2">
    <source>
        <dbReference type="ARBA" id="ARBA00012438"/>
    </source>
</evidence>
<evidence type="ECO:0000259" key="5">
    <source>
        <dbReference type="PROSITE" id="PS50109"/>
    </source>
</evidence>
<dbReference type="InterPro" id="IPR013655">
    <property type="entry name" value="PAS_fold_3"/>
</dbReference>
<keyword evidence="3 4" id="KW-0597">Phosphoprotein</keyword>
<feature type="modified residue" description="4-aspartylphosphate" evidence="4">
    <location>
        <position position="442"/>
    </location>
</feature>
<dbReference type="InterPro" id="IPR035965">
    <property type="entry name" value="PAS-like_dom_sf"/>
</dbReference>
<dbReference type="GO" id="GO:0000155">
    <property type="term" value="F:phosphorelay sensor kinase activity"/>
    <property type="evidence" value="ECO:0007669"/>
    <property type="project" value="InterPro"/>
</dbReference>
<dbReference type="InterPro" id="IPR011006">
    <property type="entry name" value="CheY-like_superfamily"/>
</dbReference>
<dbReference type="CDD" id="cd00082">
    <property type="entry name" value="HisKA"/>
    <property type="match status" value="1"/>
</dbReference>
<dbReference type="SUPFAM" id="SSF55785">
    <property type="entry name" value="PYP-like sensor domain (PAS domain)"/>
    <property type="match status" value="1"/>
</dbReference>
<dbReference type="Gene3D" id="3.40.50.2300">
    <property type="match status" value="1"/>
</dbReference>
<dbReference type="InterPro" id="IPR003594">
    <property type="entry name" value="HATPase_dom"/>
</dbReference>
<dbReference type="InterPro" id="IPR005467">
    <property type="entry name" value="His_kinase_dom"/>
</dbReference>
<dbReference type="PROSITE" id="PS50113">
    <property type="entry name" value="PAC"/>
    <property type="match status" value="1"/>
</dbReference>
<dbReference type="InterPro" id="IPR036890">
    <property type="entry name" value="HATPase_C_sf"/>
</dbReference>
<dbReference type="InterPro" id="IPR000700">
    <property type="entry name" value="PAS-assoc_C"/>
</dbReference>
<dbReference type="Proteomes" id="UP000736328">
    <property type="component" value="Unassembled WGS sequence"/>
</dbReference>
<accession>A0A933I8E8</accession>
<evidence type="ECO:0000259" key="7">
    <source>
        <dbReference type="PROSITE" id="PS50112"/>
    </source>
</evidence>
<dbReference type="NCBIfam" id="TIGR00229">
    <property type="entry name" value="sensory_box"/>
    <property type="match status" value="1"/>
</dbReference>
<dbReference type="Pfam" id="PF02518">
    <property type="entry name" value="HATPase_c"/>
    <property type="match status" value="1"/>
</dbReference>
<evidence type="ECO:0000313" key="10">
    <source>
        <dbReference type="Proteomes" id="UP000736328"/>
    </source>
</evidence>
<dbReference type="PRINTS" id="PR00344">
    <property type="entry name" value="BCTRLSENSOR"/>
</dbReference>
<dbReference type="PANTHER" id="PTHR43065">
    <property type="entry name" value="SENSOR HISTIDINE KINASE"/>
    <property type="match status" value="1"/>
</dbReference>
<dbReference type="SMART" id="SM00387">
    <property type="entry name" value="HATPase_c"/>
    <property type="match status" value="1"/>
</dbReference>
<dbReference type="InterPro" id="IPR004358">
    <property type="entry name" value="Sig_transdc_His_kin-like_C"/>
</dbReference>
<dbReference type="InterPro" id="IPR001789">
    <property type="entry name" value="Sig_transdc_resp-reg_receiver"/>
</dbReference>
<feature type="domain" description="Response regulatory" evidence="6">
    <location>
        <begin position="391"/>
        <end position="506"/>
    </location>
</feature>
<name>A0A933I8E8_UNCT6</name>
<reference evidence="9" key="1">
    <citation type="submission" date="2020-07" db="EMBL/GenBank/DDBJ databases">
        <title>Huge and variable diversity of episymbiotic CPR bacteria and DPANN archaea in groundwater ecosystems.</title>
        <authorList>
            <person name="He C.Y."/>
            <person name="Keren R."/>
            <person name="Whittaker M."/>
            <person name="Farag I.F."/>
            <person name="Doudna J."/>
            <person name="Cate J.H.D."/>
            <person name="Banfield J.F."/>
        </authorList>
    </citation>
    <scope>NUCLEOTIDE SEQUENCE</scope>
    <source>
        <strain evidence="9">NC_groundwater_1520_Pr4_B-0.1um_53_5</strain>
    </source>
</reference>
<feature type="domain" description="PAC" evidence="8">
    <location>
        <begin position="83"/>
        <end position="135"/>
    </location>
</feature>
<dbReference type="Pfam" id="PF00072">
    <property type="entry name" value="Response_reg"/>
    <property type="match status" value="1"/>
</dbReference>
<evidence type="ECO:0000259" key="6">
    <source>
        <dbReference type="PROSITE" id="PS50110"/>
    </source>
</evidence>
<protein>
    <recommendedName>
        <fullName evidence="2">histidine kinase</fullName>
        <ecNumber evidence="2">2.7.13.3</ecNumber>
    </recommendedName>
</protein>
<dbReference type="SMART" id="SM00388">
    <property type="entry name" value="HisKA"/>
    <property type="match status" value="1"/>
</dbReference>
<dbReference type="SUPFAM" id="SSF47384">
    <property type="entry name" value="Homodimeric domain of signal transducing histidine kinase"/>
    <property type="match status" value="1"/>
</dbReference>
<comment type="caution">
    <text evidence="9">The sequence shown here is derived from an EMBL/GenBank/DDBJ whole genome shotgun (WGS) entry which is preliminary data.</text>
</comment>
<feature type="domain" description="PAS" evidence="7">
    <location>
        <begin position="17"/>
        <end position="81"/>
    </location>
</feature>
<sequence>MPAEHQLDMQLLGQSFLRNIPQGLMACNPDDSRVIYVNPAWETVTGFAPTEMLEAKPPYPHWPPGDKEKMVQQMLQARHDGALACECRLQRKDGKMIPVQTYHGQVRDGDGRLTALYQLVSDNSDNKTLEAKLLQAQKMEAVGHLAGGLAHDMNNILQVILTSGDMMLTEAGAGHPWRQRIMDIIRAGEKAAVLTRQLLTFARKNKVEVKLLDLNPLVIEFQSMISRLLGERIKVEITLGRSLPLVMADHSQIEQVLMNLAVNARDAMDQGGLFSISTREEFLDENYAKTHPEAEPGHYALISVSDTGAGMDAEAQKRLFDPFFTTKAKEQGTGLGLSVVYGIVKQHKGHIYVYSEKDRGTTFKIYLPAAADQRKGRRANQQTQIRFGHGIILLVEDEKAVREMEVQLLTSLGYQVIPARNGEQALEVFAQRRGNIDLLMSDMIMPGLSGWELYMNLKKQKPELKALFASGYSDESSRPLIRSHGVDFLQKPFSLHKLSVKLHEVLKSTKHIA</sequence>
<dbReference type="SMART" id="SM00448">
    <property type="entry name" value="REC"/>
    <property type="match status" value="1"/>
</dbReference>
<dbReference type="PANTHER" id="PTHR43065:SF42">
    <property type="entry name" value="TWO-COMPONENT SENSOR PPRA"/>
    <property type="match status" value="1"/>
</dbReference>
<dbReference type="PROSITE" id="PS50110">
    <property type="entry name" value="RESPONSE_REGULATORY"/>
    <property type="match status" value="1"/>
</dbReference>